<comment type="caution">
    <text evidence="1">The sequence shown here is derived from an EMBL/GenBank/DDBJ whole genome shotgun (WGS) entry which is preliminary data.</text>
</comment>
<sequence>MTSILWPDVVYKRRAKILVADEEAANVDHLYIEGVNHKSSRETIYRTCAIELLADVLGSLEHPQSDGIGNTVQRPQCVLSKRELPNWVRCPDLLYATLDERVIEMIKNVNDSKDEPDWKLDITPHERAQIIRAHIQRRFNRRVIAAVERRRPMGALFCFFDPNFTANLRPLLQKELNSRHETHSSTWNQANGVWMMVECALIEVFEDCEEHEEKETGHAQGDFGRYG</sequence>
<dbReference type="OrthoDB" id="4723386at2759"/>
<name>A0A4Z0YJG9_9PEZI</name>
<dbReference type="AlphaFoldDB" id="A0A4Z0YJG9"/>
<gene>
    <name evidence="1" type="ORF">E0Z10_g8509</name>
</gene>
<organism evidence="1 2">
    <name type="scientific">Xylaria hypoxylon</name>
    <dbReference type="NCBI Taxonomy" id="37992"/>
    <lineage>
        <taxon>Eukaryota</taxon>
        <taxon>Fungi</taxon>
        <taxon>Dikarya</taxon>
        <taxon>Ascomycota</taxon>
        <taxon>Pezizomycotina</taxon>
        <taxon>Sordariomycetes</taxon>
        <taxon>Xylariomycetidae</taxon>
        <taxon>Xylariales</taxon>
        <taxon>Xylariaceae</taxon>
        <taxon>Xylaria</taxon>
    </lineage>
</organism>
<keyword evidence="2" id="KW-1185">Reference proteome</keyword>
<dbReference type="Proteomes" id="UP000297716">
    <property type="component" value="Unassembled WGS sequence"/>
</dbReference>
<accession>A0A4Z0YJG9</accession>
<proteinExistence type="predicted"/>
<dbReference type="EMBL" id="SKBN01000232">
    <property type="protein sequence ID" value="TGJ80268.1"/>
    <property type="molecule type" value="Genomic_DNA"/>
</dbReference>
<protein>
    <submittedName>
        <fullName evidence="1">Uncharacterized protein</fullName>
    </submittedName>
</protein>
<evidence type="ECO:0000313" key="1">
    <source>
        <dbReference type="EMBL" id="TGJ80268.1"/>
    </source>
</evidence>
<reference evidence="1 2" key="1">
    <citation type="submission" date="2019-03" db="EMBL/GenBank/DDBJ databases">
        <title>Draft genome sequence of Xylaria hypoxylon DSM 108379, a ubiquitous saprotrophic-parasitic fungi on hardwood.</title>
        <authorList>
            <person name="Buettner E."/>
            <person name="Leonhardt S."/>
            <person name="Gebauer A.M."/>
            <person name="Liers C."/>
            <person name="Hofrichter M."/>
            <person name="Kellner H."/>
        </authorList>
    </citation>
    <scope>NUCLEOTIDE SEQUENCE [LARGE SCALE GENOMIC DNA]</scope>
    <source>
        <strain evidence="1 2">DSM 108379</strain>
    </source>
</reference>
<evidence type="ECO:0000313" key="2">
    <source>
        <dbReference type="Proteomes" id="UP000297716"/>
    </source>
</evidence>